<reference evidence="3 4" key="1">
    <citation type="submission" date="2014-04" db="EMBL/GenBank/DDBJ databases">
        <title>The Genome Sequence of Mycobacterium tuberculosis TKK-01-0051.</title>
        <authorList>
            <consortium name="The Broad Institute Genomics Platform"/>
            <consortium name="The Broad Institute Genome Sequencing Center for Infectious Disease"/>
            <person name="Earl A.M."/>
            <person name="Cohen K."/>
            <person name="Pym A."/>
            <person name="Bishai W."/>
            <person name="Maharaj K."/>
            <person name="Desjardins C."/>
            <person name="Abeel T."/>
            <person name="Young S."/>
            <person name="Zeng Q."/>
            <person name="Gargeya S."/>
            <person name="Abouelleil A."/>
            <person name="Alvarado L."/>
            <person name="Chapman S.B."/>
            <person name="Gainer-Dewar J."/>
            <person name="Goldberg J."/>
            <person name="Griggs A."/>
            <person name="Gujja S."/>
            <person name="Hansen M."/>
            <person name="Howarth C."/>
            <person name="Imamovic A."/>
            <person name="Larimer J."/>
            <person name="Murphy C."/>
            <person name="Naylor J."/>
            <person name="Pearson M."/>
            <person name="Poon T.W."/>
            <person name="Priest M."/>
            <person name="Roberts A."/>
            <person name="Saif S."/>
            <person name="Shea T."/>
            <person name="Sykes S."/>
            <person name="Wortman J."/>
            <person name="Nusbaum C."/>
            <person name="Birren B."/>
        </authorList>
    </citation>
    <scope>NUCLEOTIDE SEQUENCE [LARGE SCALE GENOMIC DNA]</scope>
    <source>
        <strain evidence="3 4">TKK-01-0051</strain>
    </source>
</reference>
<dbReference type="InterPro" id="IPR002539">
    <property type="entry name" value="MaoC-like_dom"/>
</dbReference>
<proteinExistence type="inferred from homology"/>
<organism evidence="3 4">
    <name type="scientific">Mycobacterium [tuberculosis] TKK-01-0051</name>
    <dbReference type="NCBI Taxonomy" id="1324261"/>
    <lineage>
        <taxon>Bacteria</taxon>
        <taxon>Bacillati</taxon>
        <taxon>Actinomycetota</taxon>
        <taxon>Actinomycetes</taxon>
        <taxon>Mycobacteriales</taxon>
        <taxon>Mycobacteriaceae</taxon>
        <taxon>Mycobacterium</taxon>
        <taxon>Mycobacterium avium complex (MAC)</taxon>
    </lineage>
</organism>
<dbReference type="EMBL" id="JLXW01000010">
    <property type="protein sequence ID" value="KBZ61016.1"/>
    <property type="molecule type" value="Genomic_DNA"/>
</dbReference>
<dbReference type="PATRIC" id="fig|1324261.3.peg.4006"/>
<evidence type="ECO:0000256" key="1">
    <source>
        <dbReference type="ARBA" id="ARBA00005254"/>
    </source>
</evidence>
<dbReference type="HOGENOM" id="CLU_094876_4_1_11"/>
<dbReference type="AlphaFoldDB" id="A0A051TXD7"/>
<evidence type="ECO:0000313" key="4">
    <source>
        <dbReference type="Proteomes" id="UP000025947"/>
    </source>
</evidence>
<evidence type="ECO:0000259" key="2">
    <source>
        <dbReference type="Pfam" id="PF01575"/>
    </source>
</evidence>
<accession>A0A051TXD7</accession>
<gene>
    <name evidence="3" type="ORF">K875_03967</name>
</gene>
<protein>
    <recommendedName>
        <fullName evidence="2">MaoC-like domain-containing protein</fullName>
    </recommendedName>
</protein>
<dbReference type="Gene3D" id="3.10.129.10">
    <property type="entry name" value="Hotdog Thioesterase"/>
    <property type="match status" value="1"/>
</dbReference>
<name>A0A051TXD7_9MYCO</name>
<dbReference type="InterPro" id="IPR029069">
    <property type="entry name" value="HotDog_dom_sf"/>
</dbReference>
<sequence>MQVQVGTDIPTRVVERVGAAEMKTMAALLHDPNPIHWDSAATRALEMGERVVNQGPINMSYVMNALVSWVGNDPSRLRAITLRFMANVFEGDRVEAGGTVTGLREVNGEQLADCDVWLDVTGGSRALAGTAVVALPS</sequence>
<keyword evidence="4" id="KW-1185">Reference proteome</keyword>
<feature type="domain" description="MaoC-like" evidence="2">
    <location>
        <begin position="10"/>
        <end position="108"/>
    </location>
</feature>
<evidence type="ECO:0000313" key="3">
    <source>
        <dbReference type="EMBL" id="KBZ61016.1"/>
    </source>
</evidence>
<dbReference type="CDD" id="cd03441">
    <property type="entry name" value="R_hydratase_like"/>
    <property type="match status" value="1"/>
</dbReference>
<comment type="caution">
    <text evidence="3">The sequence shown here is derived from an EMBL/GenBank/DDBJ whole genome shotgun (WGS) entry which is preliminary data.</text>
</comment>
<comment type="similarity">
    <text evidence="1">Belongs to the enoyl-CoA hydratase/isomerase family.</text>
</comment>
<dbReference type="Pfam" id="PF01575">
    <property type="entry name" value="MaoC_dehydratas"/>
    <property type="match status" value="1"/>
</dbReference>
<dbReference type="SUPFAM" id="SSF54637">
    <property type="entry name" value="Thioesterase/thiol ester dehydrase-isomerase"/>
    <property type="match status" value="1"/>
</dbReference>
<dbReference type="Proteomes" id="UP000025947">
    <property type="component" value="Unassembled WGS sequence"/>
</dbReference>